<dbReference type="Proteomes" id="UP000799291">
    <property type="component" value="Unassembled WGS sequence"/>
</dbReference>
<feature type="compositionally biased region" description="Basic and acidic residues" evidence="1">
    <location>
        <begin position="17"/>
        <end position="26"/>
    </location>
</feature>
<accession>A0A6G1IVR4</accession>
<name>A0A6G1IVR4_9PLEO</name>
<sequence>MGCTISKGPPTRQKPATCKEARPEGRRHPRRAKAMTPTTRPYTGTHPATTSGHLGGRMDGASTMRLVEKNLSASYTRVEHCCSGHAALHRGEQGVAPGDRHRVDGHEEMLHHGYLGEGRHDENDGYLEDDCTVDCGADTGECSDSSESDGYICGD</sequence>
<feature type="region of interest" description="Disordered" evidence="1">
    <location>
        <begin position="1"/>
        <end position="59"/>
    </location>
</feature>
<protein>
    <submittedName>
        <fullName evidence="2">Uncharacterized protein</fullName>
    </submittedName>
</protein>
<dbReference type="EMBL" id="MU005588">
    <property type="protein sequence ID" value="KAF2682208.1"/>
    <property type="molecule type" value="Genomic_DNA"/>
</dbReference>
<keyword evidence="3" id="KW-1185">Reference proteome</keyword>
<organism evidence="2 3">
    <name type="scientific">Lentithecium fluviatile CBS 122367</name>
    <dbReference type="NCBI Taxonomy" id="1168545"/>
    <lineage>
        <taxon>Eukaryota</taxon>
        <taxon>Fungi</taxon>
        <taxon>Dikarya</taxon>
        <taxon>Ascomycota</taxon>
        <taxon>Pezizomycotina</taxon>
        <taxon>Dothideomycetes</taxon>
        <taxon>Pleosporomycetidae</taxon>
        <taxon>Pleosporales</taxon>
        <taxon>Massarineae</taxon>
        <taxon>Lentitheciaceae</taxon>
        <taxon>Lentithecium</taxon>
    </lineage>
</organism>
<feature type="compositionally biased region" description="Polar residues" evidence="1">
    <location>
        <begin position="36"/>
        <end position="52"/>
    </location>
</feature>
<reference evidence="2" key="1">
    <citation type="journal article" date="2020" name="Stud. Mycol.">
        <title>101 Dothideomycetes genomes: a test case for predicting lifestyles and emergence of pathogens.</title>
        <authorList>
            <person name="Haridas S."/>
            <person name="Albert R."/>
            <person name="Binder M."/>
            <person name="Bloem J."/>
            <person name="Labutti K."/>
            <person name="Salamov A."/>
            <person name="Andreopoulos B."/>
            <person name="Baker S."/>
            <person name="Barry K."/>
            <person name="Bills G."/>
            <person name="Bluhm B."/>
            <person name="Cannon C."/>
            <person name="Castanera R."/>
            <person name="Culley D."/>
            <person name="Daum C."/>
            <person name="Ezra D."/>
            <person name="Gonzalez J."/>
            <person name="Henrissat B."/>
            <person name="Kuo A."/>
            <person name="Liang C."/>
            <person name="Lipzen A."/>
            <person name="Lutzoni F."/>
            <person name="Magnuson J."/>
            <person name="Mondo S."/>
            <person name="Nolan M."/>
            <person name="Ohm R."/>
            <person name="Pangilinan J."/>
            <person name="Park H.-J."/>
            <person name="Ramirez L."/>
            <person name="Alfaro M."/>
            <person name="Sun H."/>
            <person name="Tritt A."/>
            <person name="Yoshinaga Y."/>
            <person name="Zwiers L.-H."/>
            <person name="Turgeon B."/>
            <person name="Goodwin S."/>
            <person name="Spatafora J."/>
            <person name="Crous P."/>
            <person name="Grigoriev I."/>
        </authorList>
    </citation>
    <scope>NUCLEOTIDE SEQUENCE</scope>
    <source>
        <strain evidence="2">CBS 122367</strain>
    </source>
</reference>
<dbReference type="AlphaFoldDB" id="A0A6G1IVR4"/>
<evidence type="ECO:0000256" key="1">
    <source>
        <dbReference type="SAM" id="MobiDB-lite"/>
    </source>
</evidence>
<evidence type="ECO:0000313" key="3">
    <source>
        <dbReference type="Proteomes" id="UP000799291"/>
    </source>
</evidence>
<evidence type="ECO:0000313" key="2">
    <source>
        <dbReference type="EMBL" id="KAF2682208.1"/>
    </source>
</evidence>
<gene>
    <name evidence="2" type="ORF">K458DRAFT_405955</name>
</gene>
<proteinExistence type="predicted"/>